<reference evidence="4" key="1">
    <citation type="journal article" date="2022" name="Plant J.">
        <title>Strategies of tolerance reflected in two North American maple genomes.</title>
        <authorList>
            <person name="McEvoy S.L."/>
            <person name="Sezen U.U."/>
            <person name="Trouern-Trend A."/>
            <person name="McMahon S.M."/>
            <person name="Schaberg P.G."/>
            <person name="Yang J."/>
            <person name="Wegrzyn J.L."/>
            <person name="Swenson N.G."/>
        </authorList>
    </citation>
    <scope>NUCLEOTIDE SEQUENCE</scope>
    <source>
        <strain evidence="4">91603</strain>
    </source>
</reference>
<gene>
    <name evidence="4" type="ORF">LWI28_018716</name>
</gene>
<dbReference type="EMBL" id="JAJSOW010000101">
    <property type="protein sequence ID" value="KAI9181798.1"/>
    <property type="molecule type" value="Genomic_DNA"/>
</dbReference>
<dbReference type="InterPro" id="IPR050466">
    <property type="entry name" value="Carboxylest/Gibb_receptor"/>
</dbReference>
<evidence type="ECO:0000259" key="2">
    <source>
        <dbReference type="Pfam" id="PF07734"/>
    </source>
</evidence>
<sequence length="473" mass="54901">MCCKAWRDLVVDLEFVSTHLNLQADSGRCLLHYKRCFLHYENDDRDGRDKEYFFVFHDRNFAEHSKFEVPFRCDTRFFMMVGSVNGLLCLSPLFRQFGKTRSAVGFHHKTKDYKIVRIMYFHDIYRAYVEKEPPMVEVFSLARNLWREVGTYAECCVRDDCSTVFVNGHVHWFAKRTKDASERLINTEIIPPSFDPKTNVECKDTLYSPEHNLSVRLYLPKNTHQNQKLPLLVYFRGGGFVCGTVFAPIVHNFLNILVSEANIIAVSVDHRNAQEHPLPSAFDDSLSALKWVASHFNQNGPEDSLNRYADFQPVFFSGVSAGGTVAHQMVIKHGHEEKLEGFGITGLILCHPFFRGEEPIPGESNEDWQRNWIEELWKVVDPNTGGLDDPWINPAYDPNLDRLGCNRVQVFVSEEDPLRERGWYYCLKLRESGWRGDMEVIDYKVEDHVFHLENLTCENSVSLRKKVVQFINQ</sequence>
<name>A0AAD5J0G9_ACENE</name>
<dbReference type="PANTHER" id="PTHR23024">
    <property type="entry name" value="ARYLACETAMIDE DEACETYLASE"/>
    <property type="match status" value="1"/>
</dbReference>
<dbReference type="Pfam" id="PF07734">
    <property type="entry name" value="FBA_1"/>
    <property type="match status" value="1"/>
</dbReference>
<dbReference type="AlphaFoldDB" id="A0AAD5J0G9"/>
<evidence type="ECO:0008006" key="6">
    <source>
        <dbReference type="Google" id="ProtNLM"/>
    </source>
</evidence>
<dbReference type="SUPFAM" id="SSF53474">
    <property type="entry name" value="alpha/beta-Hydrolases"/>
    <property type="match status" value="1"/>
</dbReference>
<accession>A0AAD5J0G9</accession>
<dbReference type="Proteomes" id="UP001064489">
    <property type="component" value="Chromosome 4"/>
</dbReference>
<dbReference type="InterPro" id="IPR006527">
    <property type="entry name" value="F-box-assoc_dom_typ1"/>
</dbReference>
<dbReference type="PANTHER" id="PTHR23024:SF467">
    <property type="entry name" value="CARBOXYLESTERASE 12-RELATED"/>
    <property type="match status" value="1"/>
</dbReference>
<comment type="caution">
    <text evidence="4">The sequence shown here is derived from an EMBL/GenBank/DDBJ whole genome shotgun (WGS) entry which is preliminary data.</text>
</comment>
<dbReference type="InterPro" id="IPR029058">
    <property type="entry name" value="AB_hydrolase_fold"/>
</dbReference>
<dbReference type="InterPro" id="IPR013094">
    <property type="entry name" value="AB_hydrolase_3"/>
</dbReference>
<evidence type="ECO:0000256" key="1">
    <source>
        <dbReference type="ARBA" id="ARBA00010515"/>
    </source>
</evidence>
<keyword evidence="5" id="KW-1185">Reference proteome</keyword>
<evidence type="ECO:0000313" key="4">
    <source>
        <dbReference type="EMBL" id="KAI9181798.1"/>
    </source>
</evidence>
<dbReference type="Pfam" id="PF07859">
    <property type="entry name" value="Abhydrolase_3"/>
    <property type="match status" value="1"/>
</dbReference>
<evidence type="ECO:0000259" key="3">
    <source>
        <dbReference type="Pfam" id="PF07859"/>
    </source>
</evidence>
<dbReference type="GO" id="GO:0016787">
    <property type="term" value="F:hydrolase activity"/>
    <property type="evidence" value="ECO:0007669"/>
    <property type="project" value="InterPro"/>
</dbReference>
<reference evidence="4" key="2">
    <citation type="submission" date="2023-02" db="EMBL/GenBank/DDBJ databases">
        <authorList>
            <person name="Swenson N.G."/>
            <person name="Wegrzyn J.L."/>
            <person name="Mcevoy S.L."/>
        </authorList>
    </citation>
    <scope>NUCLEOTIDE SEQUENCE</scope>
    <source>
        <strain evidence="4">91603</strain>
        <tissue evidence="4">Leaf</tissue>
    </source>
</reference>
<proteinExistence type="inferred from homology"/>
<feature type="domain" description="F-box associated beta-propeller type 1" evidence="2">
    <location>
        <begin position="99"/>
        <end position="185"/>
    </location>
</feature>
<feature type="domain" description="Alpha/beta hydrolase fold-3" evidence="3">
    <location>
        <begin position="232"/>
        <end position="451"/>
    </location>
</feature>
<comment type="similarity">
    <text evidence="1">Belongs to the 'GDXG' lipolytic enzyme family.</text>
</comment>
<evidence type="ECO:0000313" key="5">
    <source>
        <dbReference type="Proteomes" id="UP001064489"/>
    </source>
</evidence>
<protein>
    <recommendedName>
        <fullName evidence="6">Alpha/beta hydrolase fold-3 domain-containing protein</fullName>
    </recommendedName>
</protein>
<dbReference type="Gene3D" id="3.40.50.1820">
    <property type="entry name" value="alpha/beta hydrolase"/>
    <property type="match status" value="1"/>
</dbReference>
<organism evidence="4 5">
    <name type="scientific">Acer negundo</name>
    <name type="common">Box elder</name>
    <dbReference type="NCBI Taxonomy" id="4023"/>
    <lineage>
        <taxon>Eukaryota</taxon>
        <taxon>Viridiplantae</taxon>
        <taxon>Streptophyta</taxon>
        <taxon>Embryophyta</taxon>
        <taxon>Tracheophyta</taxon>
        <taxon>Spermatophyta</taxon>
        <taxon>Magnoliopsida</taxon>
        <taxon>eudicotyledons</taxon>
        <taxon>Gunneridae</taxon>
        <taxon>Pentapetalae</taxon>
        <taxon>rosids</taxon>
        <taxon>malvids</taxon>
        <taxon>Sapindales</taxon>
        <taxon>Sapindaceae</taxon>
        <taxon>Hippocastanoideae</taxon>
        <taxon>Acereae</taxon>
        <taxon>Acer</taxon>
    </lineage>
</organism>